<reference evidence="1 2" key="1">
    <citation type="submission" date="2021-06" db="EMBL/GenBank/DDBJ databases">
        <title>Caerostris extrusa draft genome.</title>
        <authorList>
            <person name="Kono N."/>
            <person name="Arakawa K."/>
        </authorList>
    </citation>
    <scope>NUCLEOTIDE SEQUENCE [LARGE SCALE GENOMIC DNA]</scope>
</reference>
<accession>A0AAV4M7D3</accession>
<protein>
    <submittedName>
        <fullName evidence="1">Uncharacterized protein</fullName>
    </submittedName>
</protein>
<name>A0AAV4M7D3_CAEEX</name>
<proteinExistence type="predicted"/>
<sequence length="82" mass="9239">MLIWNQSYGWIQCHCIQSERAMGFQIGKIYSKSDKQSRVDNLGDYVGDESGKSGSLFVGFKEDDSDAPLECSYKIKVDSKYG</sequence>
<dbReference type="EMBL" id="BPLR01001917">
    <property type="protein sequence ID" value="GIX68012.1"/>
    <property type="molecule type" value="Genomic_DNA"/>
</dbReference>
<dbReference type="AlphaFoldDB" id="A0AAV4M7D3"/>
<evidence type="ECO:0000313" key="2">
    <source>
        <dbReference type="Proteomes" id="UP001054945"/>
    </source>
</evidence>
<dbReference type="Proteomes" id="UP001054945">
    <property type="component" value="Unassembled WGS sequence"/>
</dbReference>
<organism evidence="1 2">
    <name type="scientific">Caerostris extrusa</name>
    <name type="common">Bark spider</name>
    <name type="synonym">Caerostris bankana</name>
    <dbReference type="NCBI Taxonomy" id="172846"/>
    <lineage>
        <taxon>Eukaryota</taxon>
        <taxon>Metazoa</taxon>
        <taxon>Ecdysozoa</taxon>
        <taxon>Arthropoda</taxon>
        <taxon>Chelicerata</taxon>
        <taxon>Arachnida</taxon>
        <taxon>Araneae</taxon>
        <taxon>Araneomorphae</taxon>
        <taxon>Entelegynae</taxon>
        <taxon>Araneoidea</taxon>
        <taxon>Araneidae</taxon>
        <taxon>Caerostris</taxon>
    </lineage>
</organism>
<gene>
    <name evidence="1" type="ORF">CEXT_195011</name>
</gene>
<comment type="caution">
    <text evidence="1">The sequence shown here is derived from an EMBL/GenBank/DDBJ whole genome shotgun (WGS) entry which is preliminary data.</text>
</comment>
<evidence type="ECO:0000313" key="1">
    <source>
        <dbReference type="EMBL" id="GIX68012.1"/>
    </source>
</evidence>
<keyword evidence="2" id="KW-1185">Reference proteome</keyword>